<dbReference type="PANTHER" id="PTHR32309">
    <property type="entry name" value="TYROSINE-PROTEIN KINASE"/>
    <property type="match status" value="1"/>
</dbReference>
<evidence type="ECO:0000259" key="8">
    <source>
        <dbReference type="Pfam" id="PF02706"/>
    </source>
</evidence>
<dbReference type="GO" id="GO:0005886">
    <property type="term" value="C:plasma membrane"/>
    <property type="evidence" value="ECO:0007669"/>
    <property type="project" value="UniProtKB-SubCell"/>
</dbReference>
<dbReference type="InterPro" id="IPR003856">
    <property type="entry name" value="LPS_length_determ_N"/>
</dbReference>
<dbReference type="Pfam" id="PF02706">
    <property type="entry name" value="Wzz"/>
    <property type="match status" value="1"/>
</dbReference>
<dbReference type="GO" id="GO:0004713">
    <property type="term" value="F:protein tyrosine kinase activity"/>
    <property type="evidence" value="ECO:0007669"/>
    <property type="project" value="TreeGrafter"/>
</dbReference>
<evidence type="ECO:0000259" key="9">
    <source>
        <dbReference type="Pfam" id="PF13807"/>
    </source>
</evidence>
<keyword evidence="4 7" id="KW-0812">Transmembrane</keyword>
<feature type="transmembrane region" description="Helical" evidence="7">
    <location>
        <begin position="18"/>
        <end position="36"/>
    </location>
</feature>
<dbReference type="AlphaFoldDB" id="A0A1D7QRL1"/>
<keyword evidence="6 7" id="KW-0472">Membrane</keyword>
<keyword evidence="5 7" id="KW-1133">Transmembrane helix</keyword>
<name>A0A1D7QRL1_9BACI</name>
<reference evidence="10 11" key="1">
    <citation type="submission" date="2015-08" db="EMBL/GenBank/DDBJ databases">
        <title>The complete genome sequence of Bacillus beveridgei MLTeJB.</title>
        <authorList>
            <person name="Hanson T.E."/>
            <person name="Mesa C."/>
            <person name="Basesman S.M."/>
            <person name="Oremland R.S."/>
        </authorList>
    </citation>
    <scope>NUCLEOTIDE SEQUENCE [LARGE SCALE GENOMIC DNA]</scope>
    <source>
        <strain evidence="10 11">MLTeJB</strain>
    </source>
</reference>
<feature type="transmembrane region" description="Helical" evidence="7">
    <location>
        <begin position="176"/>
        <end position="196"/>
    </location>
</feature>
<dbReference type="OrthoDB" id="2360475at2"/>
<keyword evidence="11" id="KW-1185">Reference proteome</keyword>
<proteinExistence type="inferred from homology"/>
<organism evidence="10 11">
    <name type="scientific">Salisediminibacterium beveridgei</name>
    <dbReference type="NCBI Taxonomy" id="632773"/>
    <lineage>
        <taxon>Bacteria</taxon>
        <taxon>Bacillati</taxon>
        <taxon>Bacillota</taxon>
        <taxon>Bacilli</taxon>
        <taxon>Bacillales</taxon>
        <taxon>Bacillaceae</taxon>
        <taxon>Salisediminibacterium</taxon>
    </lineage>
</organism>
<comment type="similarity">
    <text evidence="2">Belongs to the CpsC/CapA family.</text>
</comment>
<dbReference type="Pfam" id="PF13807">
    <property type="entry name" value="GNVR"/>
    <property type="match status" value="1"/>
</dbReference>
<sequence>MEETISLKDIYTTLRKRLVLIIVITVLCAAGAWAYSSYLVTPMYSSSAQLLVNHTDTDFESLSSGDIRTNRDLIDTYSVVLVSPRILEPVKENLELNRTTGALGNQIQVTSEGNSQVMRIQVEDANPENAAVIANELGTVFQQEIPQIMNVNNVSILSEATPDASPVSPNVELNSTIGLVIGLMISTGLAFLLAFLDTRIHTEEHVTKELGLPLLASVSHMDQKNVKKGRNLVSKKVKEGSRYGT</sequence>
<evidence type="ECO:0000256" key="7">
    <source>
        <dbReference type="SAM" id="Phobius"/>
    </source>
</evidence>
<comment type="subcellular location">
    <subcellularLocation>
        <location evidence="1">Cell membrane</location>
        <topology evidence="1">Multi-pass membrane protein</topology>
    </subcellularLocation>
</comment>
<evidence type="ECO:0000256" key="2">
    <source>
        <dbReference type="ARBA" id="ARBA00006683"/>
    </source>
</evidence>
<evidence type="ECO:0000313" key="10">
    <source>
        <dbReference type="EMBL" id="AOM81644.1"/>
    </source>
</evidence>
<dbReference type="EMBL" id="CP012502">
    <property type="protein sequence ID" value="AOM81644.1"/>
    <property type="molecule type" value="Genomic_DNA"/>
</dbReference>
<dbReference type="PANTHER" id="PTHR32309:SF13">
    <property type="entry name" value="FERRIC ENTEROBACTIN TRANSPORT PROTEIN FEPE"/>
    <property type="match status" value="1"/>
</dbReference>
<feature type="domain" description="Polysaccharide chain length determinant N-terminal" evidence="8">
    <location>
        <begin position="3"/>
        <end position="93"/>
    </location>
</feature>
<evidence type="ECO:0000256" key="4">
    <source>
        <dbReference type="ARBA" id="ARBA00022692"/>
    </source>
</evidence>
<feature type="domain" description="Tyrosine-protein kinase G-rich" evidence="9">
    <location>
        <begin position="140"/>
        <end position="192"/>
    </location>
</feature>
<dbReference type="Proteomes" id="UP000094463">
    <property type="component" value="Chromosome"/>
</dbReference>
<dbReference type="InterPro" id="IPR032807">
    <property type="entry name" value="GNVR"/>
</dbReference>
<dbReference type="KEGG" id="bbev:BBEV_0250"/>
<dbReference type="RefSeq" id="WP_069363799.1">
    <property type="nucleotide sequence ID" value="NZ_CP012502.1"/>
</dbReference>
<evidence type="ECO:0000256" key="6">
    <source>
        <dbReference type="ARBA" id="ARBA00023136"/>
    </source>
</evidence>
<evidence type="ECO:0000313" key="11">
    <source>
        <dbReference type="Proteomes" id="UP000094463"/>
    </source>
</evidence>
<evidence type="ECO:0000256" key="5">
    <source>
        <dbReference type="ARBA" id="ARBA00022989"/>
    </source>
</evidence>
<accession>A0A1D7QRL1</accession>
<dbReference type="InterPro" id="IPR050445">
    <property type="entry name" value="Bact_polysacc_biosynth/exp"/>
</dbReference>
<dbReference type="STRING" id="632773.BBEV_0250"/>
<keyword evidence="3" id="KW-1003">Cell membrane</keyword>
<protein>
    <submittedName>
        <fullName evidence="10">Capsular polysaccharide biosynthesis/export protein</fullName>
    </submittedName>
</protein>
<evidence type="ECO:0000256" key="3">
    <source>
        <dbReference type="ARBA" id="ARBA00022475"/>
    </source>
</evidence>
<gene>
    <name evidence="10" type="ORF">BBEV_0250</name>
</gene>
<evidence type="ECO:0000256" key="1">
    <source>
        <dbReference type="ARBA" id="ARBA00004651"/>
    </source>
</evidence>